<protein>
    <submittedName>
        <fullName evidence="1">Uncharacterized protein</fullName>
    </submittedName>
</protein>
<reference evidence="1" key="1">
    <citation type="journal article" date="2019" name="Sci. Rep.">
        <title>Draft genome of Tanacetum cinerariifolium, the natural source of mosquito coil.</title>
        <authorList>
            <person name="Yamashiro T."/>
            <person name="Shiraishi A."/>
            <person name="Satake H."/>
            <person name="Nakayama K."/>
        </authorList>
    </citation>
    <scope>NUCLEOTIDE SEQUENCE</scope>
</reference>
<dbReference type="AlphaFoldDB" id="A0A6L2L2U9"/>
<name>A0A6L2L2U9_TANCI</name>
<comment type="caution">
    <text evidence="1">The sequence shown here is derived from an EMBL/GenBank/DDBJ whole genome shotgun (WGS) entry which is preliminary data.</text>
</comment>
<dbReference type="PANTHER" id="PTHR47150:SF5">
    <property type="entry name" value="OS07G0546750 PROTEIN"/>
    <property type="match status" value="1"/>
</dbReference>
<dbReference type="PANTHER" id="PTHR47150">
    <property type="entry name" value="OS12G0169200 PROTEIN"/>
    <property type="match status" value="1"/>
</dbReference>
<organism evidence="1">
    <name type="scientific">Tanacetum cinerariifolium</name>
    <name type="common">Dalmatian daisy</name>
    <name type="synonym">Chrysanthemum cinerariifolium</name>
    <dbReference type="NCBI Taxonomy" id="118510"/>
    <lineage>
        <taxon>Eukaryota</taxon>
        <taxon>Viridiplantae</taxon>
        <taxon>Streptophyta</taxon>
        <taxon>Embryophyta</taxon>
        <taxon>Tracheophyta</taxon>
        <taxon>Spermatophyta</taxon>
        <taxon>Magnoliopsida</taxon>
        <taxon>eudicotyledons</taxon>
        <taxon>Gunneridae</taxon>
        <taxon>Pentapetalae</taxon>
        <taxon>asterids</taxon>
        <taxon>campanulids</taxon>
        <taxon>Asterales</taxon>
        <taxon>Asteraceae</taxon>
        <taxon>Asteroideae</taxon>
        <taxon>Anthemideae</taxon>
        <taxon>Anthemidinae</taxon>
        <taxon>Tanacetum</taxon>
    </lineage>
</organism>
<gene>
    <name evidence="1" type="ORF">Tci_027864</name>
</gene>
<evidence type="ECO:0000313" key="1">
    <source>
        <dbReference type="EMBL" id="GEU55886.1"/>
    </source>
</evidence>
<proteinExistence type="predicted"/>
<accession>A0A6L2L2U9</accession>
<sequence>MSDSSNYSDMSDLEDIADIDLVMQLFNEYQQMQGDSSRRNRKAINHDRDIAEARLMADYFGPSLKYPDYYFRRRYRMNRSLFLEIVQGANNDLTVLNLRYLTTFLMTSPEWFRLK</sequence>
<dbReference type="EMBL" id="BKCJ010003569">
    <property type="protein sequence ID" value="GEU55886.1"/>
    <property type="molecule type" value="Genomic_DNA"/>
</dbReference>